<dbReference type="Gene3D" id="3.90.940.20">
    <property type="entry name" value="RPB5-like RNA polymerase subunit"/>
    <property type="match status" value="1"/>
</dbReference>
<evidence type="ECO:0000259" key="2">
    <source>
        <dbReference type="Pfam" id="PF01191"/>
    </source>
</evidence>
<dbReference type="GO" id="GO:0005665">
    <property type="term" value="C:RNA polymerase II, core complex"/>
    <property type="evidence" value="ECO:0007669"/>
    <property type="project" value="TreeGrafter"/>
</dbReference>
<keyword evidence="1" id="KW-0804">Transcription</keyword>
<dbReference type="InterPro" id="IPR000783">
    <property type="entry name" value="RNA_pol_subH/Rpb5_C"/>
</dbReference>
<dbReference type="PANTHER" id="PTHR10535">
    <property type="entry name" value="DNA-DIRECTED RNA POLYMERASES I, II, AND III SUBUNIT RPABC1"/>
    <property type="match status" value="1"/>
</dbReference>
<dbReference type="GO" id="GO:0003899">
    <property type="term" value="F:DNA-directed RNA polymerase activity"/>
    <property type="evidence" value="ECO:0007669"/>
    <property type="project" value="InterPro"/>
</dbReference>
<dbReference type="AlphaFoldDB" id="A0A6C0IH88"/>
<protein>
    <recommendedName>
        <fullName evidence="2">RNA polymerase subunit H/Rpb5 C-terminal domain-containing protein</fullName>
    </recommendedName>
</protein>
<dbReference type="Pfam" id="PF01191">
    <property type="entry name" value="RNA_pol_Rpb5_C"/>
    <property type="match status" value="1"/>
</dbReference>
<dbReference type="GO" id="GO:0005736">
    <property type="term" value="C:RNA polymerase I complex"/>
    <property type="evidence" value="ECO:0007669"/>
    <property type="project" value="TreeGrafter"/>
</dbReference>
<evidence type="ECO:0000313" key="3">
    <source>
        <dbReference type="EMBL" id="QHT91980.1"/>
    </source>
</evidence>
<dbReference type="GO" id="GO:0006366">
    <property type="term" value="P:transcription by RNA polymerase II"/>
    <property type="evidence" value="ECO:0007669"/>
    <property type="project" value="TreeGrafter"/>
</dbReference>
<evidence type="ECO:0000256" key="1">
    <source>
        <dbReference type="ARBA" id="ARBA00023163"/>
    </source>
</evidence>
<dbReference type="InterPro" id="IPR035913">
    <property type="entry name" value="RPB5-like_sf"/>
</dbReference>
<reference evidence="3" key="1">
    <citation type="journal article" date="2020" name="Nature">
        <title>Giant virus diversity and host interactions through global metagenomics.</title>
        <authorList>
            <person name="Schulz F."/>
            <person name="Roux S."/>
            <person name="Paez-Espino D."/>
            <person name="Jungbluth S."/>
            <person name="Walsh D.A."/>
            <person name="Denef V.J."/>
            <person name="McMahon K.D."/>
            <person name="Konstantinidis K.T."/>
            <person name="Eloe-Fadrosh E.A."/>
            <person name="Kyrpides N.C."/>
            <person name="Woyke T."/>
        </authorList>
    </citation>
    <scope>NUCLEOTIDE SEQUENCE</scope>
    <source>
        <strain evidence="3">GVMAG-M-3300023184-86</strain>
    </source>
</reference>
<name>A0A6C0IH88_9ZZZZ</name>
<dbReference type="GO" id="GO:0005666">
    <property type="term" value="C:RNA polymerase III complex"/>
    <property type="evidence" value="ECO:0007669"/>
    <property type="project" value="TreeGrafter"/>
</dbReference>
<dbReference type="PIRSF" id="PIRSF000747">
    <property type="entry name" value="RPB5"/>
    <property type="match status" value="1"/>
</dbReference>
<sequence length="225" mass="26410">MKSQQPPSNKNKNSTSSLISSVYTSRKNVLDLMKRQNYNVADYANFSINEVNSMLQNNQLDMLLEKDIPDEITNRKSKIYISYYLAKLIKKQNLEEMIDDLFNLEQILTKEDTLFIIIKEDMNETLINELKHIWEKEGIFIVIQNIKRLQFNILDHILVPPHRVMTNKEISDVMMKYNIKDRNEFPEISRFDPVAQVIGLRPGNVCEITRSSKTSIKAVYYRVCI</sequence>
<dbReference type="GO" id="GO:0042797">
    <property type="term" value="P:tRNA transcription by RNA polymerase III"/>
    <property type="evidence" value="ECO:0007669"/>
    <property type="project" value="TreeGrafter"/>
</dbReference>
<dbReference type="GO" id="GO:0006362">
    <property type="term" value="P:transcription elongation by RNA polymerase I"/>
    <property type="evidence" value="ECO:0007669"/>
    <property type="project" value="TreeGrafter"/>
</dbReference>
<dbReference type="InterPro" id="IPR014381">
    <property type="entry name" value="Arch_Rpo5/euc_Rpb5"/>
</dbReference>
<dbReference type="PANTHER" id="PTHR10535:SF0">
    <property type="entry name" value="DNA-DIRECTED RNA POLYMERASES I, II, AND III SUBUNIT RPABC1"/>
    <property type="match status" value="1"/>
</dbReference>
<accession>A0A6C0IH88</accession>
<feature type="domain" description="RNA polymerase subunit H/Rpb5 C-terminal" evidence="2">
    <location>
        <begin position="151"/>
        <end position="224"/>
    </location>
</feature>
<proteinExistence type="predicted"/>
<dbReference type="GO" id="GO:0003677">
    <property type="term" value="F:DNA binding"/>
    <property type="evidence" value="ECO:0007669"/>
    <property type="project" value="InterPro"/>
</dbReference>
<dbReference type="SUPFAM" id="SSF55287">
    <property type="entry name" value="RPB5-like RNA polymerase subunit"/>
    <property type="match status" value="1"/>
</dbReference>
<organism evidence="3">
    <name type="scientific">viral metagenome</name>
    <dbReference type="NCBI Taxonomy" id="1070528"/>
    <lineage>
        <taxon>unclassified sequences</taxon>
        <taxon>metagenomes</taxon>
        <taxon>organismal metagenomes</taxon>
    </lineage>
</organism>
<dbReference type="EMBL" id="MN740173">
    <property type="protein sequence ID" value="QHT91980.1"/>
    <property type="molecule type" value="Genomic_DNA"/>
</dbReference>